<evidence type="ECO:0000313" key="3">
    <source>
        <dbReference type="Proteomes" id="UP000010523"/>
    </source>
</evidence>
<dbReference type="PATRIC" id="fig|997296.3.peg.3651"/>
<evidence type="ECO:0000256" key="1">
    <source>
        <dbReference type="SAM" id="Phobius"/>
    </source>
</evidence>
<feature type="transmembrane region" description="Helical" evidence="1">
    <location>
        <begin position="23"/>
        <end position="42"/>
    </location>
</feature>
<evidence type="ECO:0000313" key="2">
    <source>
        <dbReference type="EMBL" id="EIJ79343.1"/>
    </source>
</evidence>
<dbReference type="EMBL" id="AFEU01000003">
    <property type="protein sequence ID" value="EIJ79343.1"/>
    <property type="molecule type" value="Genomic_DNA"/>
</dbReference>
<keyword evidence="3" id="KW-1185">Reference proteome</keyword>
<protein>
    <submittedName>
        <fullName evidence="2">Uncharacterized protein</fullName>
    </submittedName>
</protein>
<accession>I3DYM2</accession>
<proteinExistence type="predicted"/>
<reference evidence="2 3" key="1">
    <citation type="journal article" date="2012" name="Appl. Environ. Microbiol.">
        <title>Genome Sequence of Thermotolerant Bacillus methanolicus: Features and Regulation Related to Methylotrophy and Production of L-Lysine and L-Glutamate from Methanol.</title>
        <authorList>
            <person name="Heggeset T.M."/>
            <person name="Krog A."/>
            <person name="Balzer S."/>
            <person name="Wentzel A."/>
            <person name="Ellingsen T.E."/>
            <person name="Brautaset T."/>
        </authorList>
    </citation>
    <scope>NUCLEOTIDE SEQUENCE [LARGE SCALE GENOMIC DNA]</scope>
    <source>
        <strain evidence="2 3">PB1</strain>
    </source>
</reference>
<dbReference type="Proteomes" id="UP000010523">
    <property type="component" value="Unassembled WGS sequence"/>
</dbReference>
<sequence>MVITDLSRIVFAISFVFVNNVSAIWIIYVSTFILATGEAIYAPARKSINMSQ</sequence>
<comment type="caution">
    <text evidence="2">The sequence shown here is derived from an EMBL/GenBank/DDBJ whole genome shotgun (WGS) entry which is preliminary data.</text>
</comment>
<keyword evidence="1" id="KW-0472">Membrane</keyword>
<keyword evidence="1" id="KW-1133">Transmembrane helix</keyword>
<name>I3DYM2_BACMT</name>
<dbReference type="AlphaFoldDB" id="I3DYM2"/>
<organism evidence="2 3">
    <name type="scientific">Bacillus methanolicus PB1</name>
    <dbReference type="NCBI Taxonomy" id="997296"/>
    <lineage>
        <taxon>Bacteria</taxon>
        <taxon>Bacillati</taxon>
        <taxon>Bacillota</taxon>
        <taxon>Bacilli</taxon>
        <taxon>Bacillales</taxon>
        <taxon>Bacillaceae</taxon>
        <taxon>Bacillus</taxon>
    </lineage>
</organism>
<gene>
    <name evidence="2" type="ORF">PB1_17339</name>
</gene>
<dbReference type="STRING" id="997296.PB1_17339"/>
<keyword evidence="1" id="KW-0812">Transmembrane</keyword>